<feature type="active site" description="Acyl-ester intermediate" evidence="5">
    <location>
        <position position="232"/>
    </location>
</feature>
<dbReference type="EMBL" id="VIFY01000088">
    <property type="protein sequence ID" value="TQB71136.1"/>
    <property type="molecule type" value="Genomic_DNA"/>
</dbReference>
<dbReference type="PANTHER" id="PTHR46072">
    <property type="entry name" value="AMIDASE-RELATED-RELATED"/>
    <property type="match status" value="1"/>
</dbReference>
<name>A0A507QRB9_MONPU</name>
<dbReference type="Pfam" id="PF01425">
    <property type="entry name" value="Amidase"/>
    <property type="match status" value="1"/>
</dbReference>
<dbReference type="PIRSF" id="PIRSF001221">
    <property type="entry name" value="Amidase_fungi"/>
    <property type="match status" value="1"/>
</dbReference>
<evidence type="ECO:0000256" key="1">
    <source>
        <dbReference type="ARBA" id="ARBA00001311"/>
    </source>
</evidence>
<accession>A0A507QRB9</accession>
<sequence length="541" mass="58857">MGSLGMEERIALKRARQAALVPDEWRLRTLPTETGINALKVIRNCDLLSQKERDITETTDANILLGKLASKELTSLEVTTAFAKRAALAHQLTNCCTEIFFDDAFKDARAANDYLAKTGKTLGPLHGLPVSVKDAFRVKGQDTTVGWVAMSGKPAADDGIVLQIIRKLGGVPYVKTNVPQSMMMSDSYNHLFGQCVNTLNTKFISGGSSGGESALLSALGSIVGIGTDIGGSIRIPASLCGIYGLSPTSGRHPHEQFSPRQDIVRSVAGPMACSLSSIEAYMDALMQVEPWTIDPILAPVPWRSTLSNPPKRLRVGYIIDDGMVKVQPPVARAVRKTVAALLEAGHEVFEWDASKHPYGYDLWLRGILSDGGEGARKMCAQSGEPLIKGMLVGTEKDILTTSELHQLLFDKRNLETEYLKQWTGSGIDALIMPVTPWAGYLPKTWVSGPQYVGYTSIWNLLNYAALAVPATTVSLEEDRPDDDWLGHVPRNDLDEFNYRQYDVDLVKGLPVGIQVVGGRFGEEKCVAVGKVIDSLLKGKTT</sequence>
<evidence type="ECO:0000256" key="5">
    <source>
        <dbReference type="PIRSR" id="PIRSR001221-1"/>
    </source>
</evidence>
<keyword evidence="4" id="KW-0378">Hydrolase</keyword>
<comment type="catalytic activity">
    <reaction evidence="1">
        <text>a monocarboxylic acid amide + H2O = a monocarboxylate + NH4(+)</text>
        <dbReference type="Rhea" id="RHEA:12020"/>
        <dbReference type="ChEBI" id="CHEBI:15377"/>
        <dbReference type="ChEBI" id="CHEBI:28938"/>
        <dbReference type="ChEBI" id="CHEBI:35757"/>
        <dbReference type="ChEBI" id="CHEBI:83628"/>
        <dbReference type="EC" id="3.5.1.4"/>
    </reaction>
</comment>
<dbReference type="PROSITE" id="PS00571">
    <property type="entry name" value="AMIDASES"/>
    <property type="match status" value="1"/>
</dbReference>
<evidence type="ECO:0000256" key="6">
    <source>
        <dbReference type="PIRSR" id="PIRSR001221-2"/>
    </source>
</evidence>
<dbReference type="Gene3D" id="3.90.1300.10">
    <property type="entry name" value="Amidase signature (AS) domain"/>
    <property type="match status" value="1"/>
</dbReference>
<dbReference type="PANTHER" id="PTHR46072:SF1">
    <property type="entry name" value="AMIDASE"/>
    <property type="match status" value="1"/>
</dbReference>
<organism evidence="8 9">
    <name type="scientific">Monascus purpureus</name>
    <name type="common">Red mold</name>
    <name type="synonym">Monascus anka</name>
    <dbReference type="NCBI Taxonomy" id="5098"/>
    <lineage>
        <taxon>Eukaryota</taxon>
        <taxon>Fungi</taxon>
        <taxon>Dikarya</taxon>
        <taxon>Ascomycota</taxon>
        <taxon>Pezizomycotina</taxon>
        <taxon>Eurotiomycetes</taxon>
        <taxon>Eurotiomycetidae</taxon>
        <taxon>Eurotiales</taxon>
        <taxon>Aspergillaceae</taxon>
        <taxon>Monascus</taxon>
    </lineage>
</organism>
<comment type="caution">
    <text evidence="8">The sequence shown here is derived from an EMBL/GenBank/DDBJ whole genome shotgun (WGS) entry which is preliminary data.</text>
</comment>
<dbReference type="AlphaFoldDB" id="A0A507QRB9"/>
<feature type="binding site" evidence="6">
    <location>
        <position position="208"/>
    </location>
    <ligand>
        <name>substrate</name>
    </ligand>
</feature>
<dbReference type="InterPro" id="IPR023631">
    <property type="entry name" value="Amidase_dom"/>
</dbReference>
<protein>
    <recommendedName>
        <fullName evidence="3">amidase</fullName>
        <ecNumber evidence="3">3.5.1.4</ecNumber>
    </recommendedName>
</protein>
<evidence type="ECO:0000256" key="2">
    <source>
        <dbReference type="ARBA" id="ARBA00009199"/>
    </source>
</evidence>
<dbReference type="SUPFAM" id="SSF75304">
    <property type="entry name" value="Amidase signature (AS) enzymes"/>
    <property type="match status" value="1"/>
</dbReference>
<reference evidence="8 9" key="1">
    <citation type="submission" date="2019-06" db="EMBL/GenBank/DDBJ databases">
        <title>Wine fermentation using esterase from Monascus purpureus.</title>
        <authorList>
            <person name="Geng C."/>
            <person name="Zhang Y."/>
        </authorList>
    </citation>
    <scope>NUCLEOTIDE SEQUENCE [LARGE SCALE GENOMIC DNA]</scope>
    <source>
        <strain evidence="8">HQ1</strain>
    </source>
</reference>
<feature type="domain" description="Amidase" evidence="7">
    <location>
        <begin position="77"/>
        <end position="525"/>
    </location>
</feature>
<evidence type="ECO:0000313" key="8">
    <source>
        <dbReference type="EMBL" id="TQB71136.1"/>
    </source>
</evidence>
<dbReference type="GO" id="GO:0004040">
    <property type="term" value="F:amidase activity"/>
    <property type="evidence" value="ECO:0007669"/>
    <property type="project" value="UniProtKB-EC"/>
</dbReference>
<evidence type="ECO:0000259" key="7">
    <source>
        <dbReference type="Pfam" id="PF01425"/>
    </source>
</evidence>
<dbReference type="Proteomes" id="UP000319663">
    <property type="component" value="Unassembled WGS sequence"/>
</dbReference>
<evidence type="ECO:0000313" key="9">
    <source>
        <dbReference type="Proteomes" id="UP000319663"/>
    </source>
</evidence>
<evidence type="ECO:0000256" key="4">
    <source>
        <dbReference type="ARBA" id="ARBA00022801"/>
    </source>
</evidence>
<feature type="binding site" evidence="6">
    <location>
        <begin position="229"/>
        <end position="232"/>
    </location>
    <ligand>
        <name>substrate</name>
    </ligand>
</feature>
<dbReference type="InterPro" id="IPR036928">
    <property type="entry name" value="AS_sf"/>
</dbReference>
<feature type="active site" description="Charge relay system" evidence="5">
    <location>
        <position position="133"/>
    </location>
</feature>
<dbReference type="EC" id="3.5.1.4" evidence="3"/>
<feature type="active site" description="Charge relay system" evidence="5">
    <location>
        <position position="208"/>
    </location>
</feature>
<proteinExistence type="inferred from homology"/>
<gene>
    <name evidence="8" type="ORF">MPDQ_007792</name>
</gene>
<comment type="similarity">
    <text evidence="2">Belongs to the amidase family.</text>
</comment>
<keyword evidence="9" id="KW-1185">Reference proteome</keyword>
<dbReference type="InterPro" id="IPR020556">
    <property type="entry name" value="Amidase_CS"/>
</dbReference>
<feature type="binding site" evidence="6">
    <location>
        <position position="182"/>
    </location>
    <ligand>
        <name>substrate</name>
    </ligand>
</feature>
<dbReference type="STRING" id="5098.A0A507QRB9"/>
<evidence type="ECO:0000256" key="3">
    <source>
        <dbReference type="ARBA" id="ARBA00012922"/>
    </source>
</evidence>